<evidence type="ECO:0000256" key="1">
    <source>
        <dbReference type="SAM" id="MobiDB-lite"/>
    </source>
</evidence>
<reference evidence="2" key="1">
    <citation type="submission" date="2018-03" db="EMBL/GenBank/DDBJ databases">
        <authorList>
            <person name="Guldener U."/>
        </authorList>
    </citation>
    <scope>NUCLEOTIDE SEQUENCE</scope>
</reference>
<gene>
    <name evidence="2" type="ORF">DNG_01634</name>
</gene>
<sequence>MAPVFSQQHGDLSDADVSDCASTAVEPPTSTRSPTPNRDPSHASPQGALDPPTPVINTDLGPIHETPPRQDSDPTDWSGPNAPPRDGNAEEQPSPDVASQHGSQGYPFLFDLAGLPPDISRNHKRSRDDFEADLGCVLPPSIDSGSHTSSRNAALESGSSGSDKVVTCKTTEHATRGTSVAKSDSPQGDSDSEEEGAKREVNRTKTGSWGHC</sequence>
<accession>A0AAE8MT01</accession>
<feature type="compositionally biased region" description="Polar residues" evidence="1">
    <location>
        <begin position="1"/>
        <end position="10"/>
    </location>
</feature>
<organism evidence="2 3">
    <name type="scientific">Cephalotrichum gorgonifer</name>
    <dbReference type="NCBI Taxonomy" id="2041049"/>
    <lineage>
        <taxon>Eukaryota</taxon>
        <taxon>Fungi</taxon>
        <taxon>Dikarya</taxon>
        <taxon>Ascomycota</taxon>
        <taxon>Pezizomycotina</taxon>
        <taxon>Sordariomycetes</taxon>
        <taxon>Hypocreomycetidae</taxon>
        <taxon>Microascales</taxon>
        <taxon>Microascaceae</taxon>
        <taxon>Cephalotrichum</taxon>
    </lineage>
</organism>
<evidence type="ECO:0000313" key="3">
    <source>
        <dbReference type="Proteomes" id="UP001187682"/>
    </source>
</evidence>
<keyword evidence="3" id="KW-1185">Reference proteome</keyword>
<dbReference type="EMBL" id="ONZQ02000002">
    <property type="protein sequence ID" value="SPN98589.1"/>
    <property type="molecule type" value="Genomic_DNA"/>
</dbReference>
<feature type="compositionally biased region" description="Low complexity" evidence="1">
    <location>
        <begin position="27"/>
        <end position="38"/>
    </location>
</feature>
<evidence type="ECO:0000313" key="2">
    <source>
        <dbReference type="EMBL" id="SPN98589.1"/>
    </source>
</evidence>
<feature type="compositionally biased region" description="Polar residues" evidence="1">
    <location>
        <begin position="143"/>
        <end position="162"/>
    </location>
</feature>
<feature type="region of interest" description="Disordered" evidence="1">
    <location>
        <begin position="1"/>
        <end position="212"/>
    </location>
</feature>
<feature type="compositionally biased region" description="Polar residues" evidence="1">
    <location>
        <begin position="176"/>
        <end position="189"/>
    </location>
</feature>
<dbReference type="AlphaFoldDB" id="A0AAE8MT01"/>
<dbReference type="Proteomes" id="UP001187682">
    <property type="component" value="Unassembled WGS sequence"/>
</dbReference>
<comment type="caution">
    <text evidence="2">The sequence shown here is derived from an EMBL/GenBank/DDBJ whole genome shotgun (WGS) entry which is preliminary data.</text>
</comment>
<protein>
    <submittedName>
        <fullName evidence="2">Uncharacterized protein</fullName>
    </submittedName>
</protein>
<proteinExistence type="predicted"/>
<name>A0AAE8MT01_9PEZI</name>